<gene>
    <name evidence="1" type="ORF">G443_002315</name>
</gene>
<proteinExistence type="predicted"/>
<accession>A0ABT1JHR7</accession>
<dbReference type="SUPFAM" id="SSF56112">
    <property type="entry name" value="Protein kinase-like (PK-like)"/>
    <property type="match status" value="1"/>
</dbReference>
<evidence type="ECO:0000313" key="1">
    <source>
        <dbReference type="EMBL" id="MCP2332045.1"/>
    </source>
</evidence>
<dbReference type="EMBL" id="AUBJ02000001">
    <property type="protein sequence ID" value="MCP2332045.1"/>
    <property type="molecule type" value="Genomic_DNA"/>
</dbReference>
<keyword evidence="2" id="KW-1185">Reference proteome</keyword>
<organism evidence="1 2">
    <name type="scientific">Actinoalloteichus caeruleus DSM 43889</name>
    <dbReference type="NCBI Taxonomy" id="1120930"/>
    <lineage>
        <taxon>Bacteria</taxon>
        <taxon>Bacillati</taxon>
        <taxon>Actinomycetota</taxon>
        <taxon>Actinomycetes</taxon>
        <taxon>Pseudonocardiales</taxon>
        <taxon>Pseudonocardiaceae</taxon>
        <taxon>Actinoalloteichus</taxon>
        <taxon>Actinoalloteichus cyanogriseus</taxon>
    </lineage>
</organism>
<evidence type="ECO:0000313" key="2">
    <source>
        <dbReference type="Proteomes" id="UP000791080"/>
    </source>
</evidence>
<reference evidence="1 2" key="1">
    <citation type="submission" date="2022-06" db="EMBL/GenBank/DDBJ databases">
        <title>Genomic Encyclopedia of Type Strains, Phase I: the one thousand microbial genomes (KMG-I) project.</title>
        <authorList>
            <person name="Kyrpides N."/>
        </authorList>
    </citation>
    <scope>NUCLEOTIDE SEQUENCE [LARGE SCALE GENOMIC DNA]</scope>
    <source>
        <strain evidence="1 2">DSM 43889</strain>
    </source>
</reference>
<dbReference type="InterPro" id="IPR011009">
    <property type="entry name" value="Kinase-like_dom_sf"/>
</dbReference>
<dbReference type="RefSeq" id="WP_035291256.1">
    <property type="nucleotide sequence ID" value="NZ_AUBJ02000001.1"/>
</dbReference>
<comment type="caution">
    <text evidence="1">The sequence shown here is derived from an EMBL/GenBank/DDBJ whole genome shotgun (WGS) entry which is preliminary data.</text>
</comment>
<dbReference type="InterPro" id="IPR006748">
    <property type="entry name" value="NH2Glyco/OHUrea_AB-resist_kin"/>
</dbReference>
<dbReference type="Pfam" id="PF04655">
    <property type="entry name" value="APH_6_hur"/>
    <property type="match status" value="1"/>
</dbReference>
<name>A0ABT1JHR7_ACTCY</name>
<dbReference type="Gene3D" id="3.90.1200.10">
    <property type="match status" value="1"/>
</dbReference>
<protein>
    <submittedName>
        <fullName evidence="1">Streptomycin 6-kinase</fullName>
    </submittedName>
</protein>
<dbReference type="Proteomes" id="UP000791080">
    <property type="component" value="Unassembled WGS sequence"/>
</dbReference>
<sequence length="308" mass="32479">MAPELFPRSLPVFSHLAGLPAGHSWLAGLPDRVDRLRRRWGLVLGAPLRGGTSSWVAPARRPDGTEAVLKVTWPHPEASAEPDALRRWAGRAAVRLLDVAGDDNALLLERVRPATPLAAAEEIPPARRLELAAEVVAELWSVPVGGGVAVPGLAAVCAGWAEVTAARAGTPGADLDAGLVRRGVELLRELPSSADRAVLLHGDLNPGNLLAARRRPWLAIDPKPVLGDPAYELWPLVEQVDDPRDRPSVLASRFRLLADVLGLDPARVAAWALARTVEGALWSAAHGDPAGGRSAMAVAPVLARLAGV</sequence>